<dbReference type="PANTHER" id="PTHR48098">
    <property type="entry name" value="ENTEROCHELIN ESTERASE-RELATED"/>
    <property type="match status" value="1"/>
</dbReference>
<dbReference type="InterPro" id="IPR050583">
    <property type="entry name" value="Mycobacterial_A85_antigen"/>
</dbReference>
<dbReference type="EMBL" id="CP002860">
    <property type="protein sequence ID" value="AEI52014.1"/>
    <property type="molecule type" value="Genomic_DNA"/>
</dbReference>
<dbReference type="InterPro" id="IPR000801">
    <property type="entry name" value="Esterase-like"/>
</dbReference>
<reference evidence="3 4" key="2">
    <citation type="journal article" date="2012" name="Stand. Genomic Sci.">
        <title>Complete genome sequence of the aquatic bacterium Runella slithyformis type strain (LSU 4(T)).</title>
        <authorList>
            <person name="Copeland A."/>
            <person name="Zhang X."/>
            <person name="Misra M."/>
            <person name="Lapidus A."/>
            <person name="Nolan M."/>
            <person name="Lucas S."/>
            <person name="Deshpande S."/>
            <person name="Cheng J.F."/>
            <person name="Tapia R."/>
            <person name="Goodwin L.A."/>
            <person name="Pitluck S."/>
            <person name="Liolios K."/>
            <person name="Pagani I."/>
            <person name="Ivanova N."/>
            <person name="Mikhailova N."/>
            <person name="Pati A."/>
            <person name="Chen A."/>
            <person name="Palaniappan K."/>
            <person name="Land M."/>
            <person name="Hauser L."/>
            <person name="Pan C."/>
            <person name="Jeffries C.D."/>
            <person name="Detter J.C."/>
            <person name="Brambilla E.M."/>
            <person name="Rohde M."/>
            <person name="Djao O.D."/>
            <person name="Goker M."/>
            <person name="Sikorski J."/>
            <person name="Tindall B.J."/>
            <person name="Woyke T."/>
            <person name="Bristow J."/>
            <person name="Eisen J.A."/>
            <person name="Markowitz V."/>
            <person name="Hugenholtz P."/>
            <person name="Kyrpides N.C."/>
            <person name="Klenk H.P."/>
            <person name="Mavromatis K."/>
        </authorList>
    </citation>
    <scope>NUCLEOTIDE SEQUENCE [LARGE SCALE GENOMIC DNA]</scope>
    <source>
        <strain evidence="4">ATCC 29530 / DSM 19594 / LMG 11500 / NCIMB 11436 / LSU 4</strain>
    </source>
</reference>
<geneLocation type="plasmid" evidence="3 4">
    <name>pRUNSL01</name>
</geneLocation>
<evidence type="ECO:0000313" key="4">
    <source>
        <dbReference type="Proteomes" id="UP000000493"/>
    </source>
</evidence>
<dbReference type="InterPro" id="IPR014756">
    <property type="entry name" value="Ig_E-set"/>
</dbReference>
<accession>A0A7U4E905</accession>
<feature type="chain" id="PRO_5030727297" evidence="1">
    <location>
        <begin position="21"/>
        <end position="359"/>
    </location>
</feature>
<dbReference type="GO" id="GO:0004553">
    <property type="term" value="F:hydrolase activity, hydrolyzing O-glycosyl compounds"/>
    <property type="evidence" value="ECO:0007669"/>
    <property type="project" value="InterPro"/>
</dbReference>
<dbReference type="AlphaFoldDB" id="A0A7U4E905"/>
<dbReference type="InterPro" id="IPR029058">
    <property type="entry name" value="AB_hydrolase_fold"/>
</dbReference>
<organism evidence="3 4">
    <name type="scientific">Runella slithyformis (strain ATCC 29530 / DSM 19594 / LMG 11500 / NCIMB 11436 / LSU 4)</name>
    <dbReference type="NCBI Taxonomy" id="761193"/>
    <lineage>
        <taxon>Bacteria</taxon>
        <taxon>Pseudomonadati</taxon>
        <taxon>Bacteroidota</taxon>
        <taxon>Cytophagia</taxon>
        <taxon>Cytophagales</taxon>
        <taxon>Spirosomataceae</taxon>
        <taxon>Runella</taxon>
    </lineage>
</organism>
<dbReference type="Gene3D" id="3.40.50.1820">
    <property type="entry name" value="alpha/beta hydrolase"/>
    <property type="match status" value="1"/>
</dbReference>
<dbReference type="GO" id="GO:0005975">
    <property type="term" value="P:carbohydrate metabolic process"/>
    <property type="evidence" value="ECO:0007669"/>
    <property type="project" value="InterPro"/>
</dbReference>
<feature type="signal peptide" evidence="1">
    <location>
        <begin position="1"/>
        <end position="20"/>
    </location>
</feature>
<gene>
    <name evidence="3" type="ordered locus">Runsl_5729</name>
</gene>
<protein>
    <submittedName>
        <fullName evidence="3">Esterase</fullName>
    </submittedName>
</protein>
<keyword evidence="3" id="KW-0614">Plasmid</keyword>
<evidence type="ECO:0000313" key="3">
    <source>
        <dbReference type="EMBL" id="AEI52014.1"/>
    </source>
</evidence>
<dbReference type="PROSITE" id="PS51257">
    <property type="entry name" value="PROKAR_LIPOPROTEIN"/>
    <property type="match status" value="1"/>
</dbReference>
<dbReference type="RefSeq" id="WP_013921685.1">
    <property type="nucleotide sequence ID" value="NC_015693.1"/>
</dbReference>
<dbReference type="CDD" id="cd11294">
    <property type="entry name" value="E_set_Esterase_like_N"/>
    <property type="match status" value="1"/>
</dbReference>
<name>A0A7U4E905_RUNSL</name>
<dbReference type="Proteomes" id="UP000000493">
    <property type="component" value="Plasmid pRUNSL01"/>
</dbReference>
<dbReference type="InterPro" id="IPR013783">
    <property type="entry name" value="Ig-like_fold"/>
</dbReference>
<proteinExistence type="predicted"/>
<feature type="domain" description="Glycoside hydrolase family 13 N-terminal" evidence="2">
    <location>
        <begin position="33"/>
        <end position="91"/>
    </location>
</feature>
<evidence type="ECO:0000256" key="1">
    <source>
        <dbReference type="SAM" id="SignalP"/>
    </source>
</evidence>
<dbReference type="SUPFAM" id="SSF81296">
    <property type="entry name" value="E set domains"/>
    <property type="match status" value="1"/>
</dbReference>
<dbReference type="InterPro" id="IPR004193">
    <property type="entry name" value="Glyco_hydro_13_N"/>
</dbReference>
<dbReference type="Pfam" id="PF02922">
    <property type="entry name" value="CBM_48"/>
    <property type="match status" value="1"/>
</dbReference>
<keyword evidence="4" id="KW-1185">Reference proteome</keyword>
<dbReference type="GO" id="GO:0016747">
    <property type="term" value="F:acyltransferase activity, transferring groups other than amino-acyl groups"/>
    <property type="evidence" value="ECO:0007669"/>
    <property type="project" value="TreeGrafter"/>
</dbReference>
<dbReference type="KEGG" id="rsi:Runsl_5729"/>
<dbReference type="PANTHER" id="PTHR48098:SF1">
    <property type="entry name" value="DIACYLGLYCEROL ACYLTRANSFERASE_MYCOLYLTRANSFERASE AG85A"/>
    <property type="match status" value="1"/>
</dbReference>
<sequence length="359" mass="39898">MKKHLFFALSLGLGCLNAPAQQRPPAISSPNVHPDNSITFTYFSRTAREIKLSGEFLKEPVSLIKDTSGIWTVTVPPVVPDIYPYSFTVDGVGVADPNNTFIFANERFKRSIVDVKGDKPLIHSLQNVPHGKITYHNYSSQTLNATRQLLVYTPPNFDASGKTKYPVLYLIHGGSDTEETWTKVGRANFIADNLIAQGKAKPMLIVMPYGNVRPAPMPDFTKDMVNDIVPFVEANYPVQTDSKGRAVAGFSVGGGQTLNIGLTNTDKFAYVCSYAPYTATDEFKKNFTDWTPDADKMNKQLKLFTISVGTEDFLYESVKQNLAMFNEKKINVKPLIVSGGHTWMNCKLFLATSLQEIFK</sequence>
<dbReference type="Pfam" id="PF00756">
    <property type="entry name" value="Esterase"/>
    <property type="match status" value="1"/>
</dbReference>
<evidence type="ECO:0000259" key="2">
    <source>
        <dbReference type="Pfam" id="PF02922"/>
    </source>
</evidence>
<dbReference type="Gene3D" id="2.60.40.10">
    <property type="entry name" value="Immunoglobulins"/>
    <property type="match status" value="1"/>
</dbReference>
<dbReference type="SUPFAM" id="SSF53474">
    <property type="entry name" value="alpha/beta-Hydrolases"/>
    <property type="match status" value="1"/>
</dbReference>
<keyword evidence="1" id="KW-0732">Signal</keyword>
<reference evidence="4" key="1">
    <citation type="submission" date="2011-06" db="EMBL/GenBank/DDBJ databases">
        <title>The complete genome of plasmid 1 of Runella slithyformis DSM 19594.</title>
        <authorList>
            <consortium name="US DOE Joint Genome Institute (JGI-PGF)"/>
            <person name="Lucas S."/>
            <person name="Han J."/>
            <person name="Lapidus A."/>
            <person name="Bruce D."/>
            <person name="Goodwin L."/>
            <person name="Pitluck S."/>
            <person name="Peters L."/>
            <person name="Kyrpides N."/>
            <person name="Mavromatis K."/>
            <person name="Ivanova N."/>
            <person name="Ovchinnikova G."/>
            <person name="Zhang X."/>
            <person name="Misra M."/>
            <person name="Detter J.C."/>
            <person name="Tapia R."/>
            <person name="Han C."/>
            <person name="Land M."/>
            <person name="Hauser L."/>
            <person name="Markowitz V."/>
            <person name="Cheng J.-F."/>
            <person name="Hugenholtz P."/>
            <person name="Woyke T."/>
            <person name="Wu D."/>
            <person name="Tindall B."/>
            <person name="Faehrich R."/>
            <person name="Brambilla E."/>
            <person name="Klenk H.-P."/>
            <person name="Eisen J.A."/>
        </authorList>
    </citation>
    <scope>NUCLEOTIDE SEQUENCE [LARGE SCALE GENOMIC DNA]</scope>
    <source>
        <strain evidence="4">ATCC 29530 / DSM 19594 / LMG 11500 / NCIMB 11436 / LSU 4</strain>
        <plasmid evidence="4">pRUNSL01</plasmid>
    </source>
</reference>